<dbReference type="GO" id="GO:0004797">
    <property type="term" value="F:thymidine kinase activity"/>
    <property type="evidence" value="ECO:0007669"/>
    <property type="project" value="UniProtKB-EC"/>
</dbReference>
<organism evidence="14 15">
    <name type="scientific">Camellia sinensis</name>
    <name type="common">Tea plant</name>
    <name type="synonym">Thea sinensis</name>
    <dbReference type="NCBI Taxonomy" id="4442"/>
    <lineage>
        <taxon>Eukaryota</taxon>
        <taxon>Viridiplantae</taxon>
        <taxon>Streptophyta</taxon>
        <taxon>Embryophyta</taxon>
        <taxon>Tracheophyta</taxon>
        <taxon>Spermatophyta</taxon>
        <taxon>Magnoliopsida</taxon>
        <taxon>eudicotyledons</taxon>
        <taxon>Gunneridae</taxon>
        <taxon>Pentapetalae</taxon>
        <taxon>asterids</taxon>
        <taxon>Ericales</taxon>
        <taxon>Theaceae</taxon>
        <taxon>Camellia</taxon>
    </lineage>
</organism>
<evidence type="ECO:0000256" key="7">
    <source>
        <dbReference type="ARBA" id="ARBA00022777"/>
    </source>
</evidence>
<keyword evidence="3 11" id="KW-0237">DNA synthesis</keyword>
<evidence type="ECO:0000256" key="8">
    <source>
        <dbReference type="ARBA" id="ARBA00022833"/>
    </source>
</evidence>
<evidence type="ECO:0000256" key="5">
    <source>
        <dbReference type="ARBA" id="ARBA00022723"/>
    </source>
</evidence>
<keyword evidence="7 11" id="KW-0418">Kinase</keyword>
<evidence type="ECO:0000256" key="9">
    <source>
        <dbReference type="ARBA" id="ARBA00022840"/>
    </source>
</evidence>
<keyword evidence="9 11" id="KW-0067">ATP-binding</keyword>
<dbReference type="PANTHER" id="PTHR11441">
    <property type="entry name" value="THYMIDINE KINASE"/>
    <property type="match status" value="1"/>
</dbReference>
<dbReference type="InterPro" id="IPR001267">
    <property type="entry name" value="Thymidine_kinase"/>
</dbReference>
<gene>
    <name evidence="14" type="ORF">HYC85_024324</name>
</gene>
<keyword evidence="15" id="KW-1185">Reference proteome</keyword>
<accession>A0A7J7GBE8</accession>
<feature type="region of interest" description="Disordered" evidence="13">
    <location>
        <begin position="1"/>
        <end position="29"/>
    </location>
</feature>
<reference evidence="14 15" key="2">
    <citation type="submission" date="2020-07" db="EMBL/GenBank/DDBJ databases">
        <title>Genome assembly of wild tea tree DASZ reveals pedigree and selection history of tea varieties.</title>
        <authorList>
            <person name="Zhang W."/>
        </authorList>
    </citation>
    <scope>NUCLEOTIDE SEQUENCE [LARGE SCALE GENOMIC DNA]</scope>
    <source>
        <strain evidence="15">cv. G240</strain>
        <tissue evidence="14">Leaf</tissue>
    </source>
</reference>
<dbReference type="GO" id="GO:0005524">
    <property type="term" value="F:ATP binding"/>
    <property type="evidence" value="ECO:0007669"/>
    <property type="project" value="UniProtKB-KW"/>
</dbReference>
<evidence type="ECO:0000256" key="2">
    <source>
        <dbReference type="ARBA" id="ARBA00012118"/>
    </source>
</evidence>
<name>A0A7J7GBE8_CAMSI</name>
<dbReference type="InterPro" id="IPR027417">
    <property type="entry name" value="P-loop_NTPase"/>
</dbReference>
<evidence type="ECO:0000313" key="15">
    <source>
        <dbReference type="Proteomes" id="UP000593564"/>
    </source>
</evidence>
<dbReference type="Gene3D" id="3.40.50.300">
    <property type="entry name" value="P-loop containing nucleotide triphosphate hydrolases"/>
    <property type="match status" value="1"/>
</dbReference>
<comment type="similarity">
    <text evidence="1 12">Belongs to the thymidine kinase family.</text>
</comment>
<dbReference type="Proteomes" id="UP000593564">
    <property type="component" value="Unassembled WGS sequence"/>
</dbReference>
<evidence type="ECO:0000256" key="4">
    <source>
        <dbReference type="ARBA" id="ARBA00022679"/>
    </source>
</evidence>
<dbReference type="EMBL" id="JACBKZ010000012">
    <property type="protein sequence ID" value="KAF5936818.1"/>
    <property type="molecule type" value="Genomic_DNA"/>
</dbReference>
<evidence type="ECO:0000256" key="11">
    <source>
        <dbReference type="RuleBase" id="RU000544"/>
    </source>
</evidence>
<dbReference type="EC" id="2.7.1.21" evidence="2 11"/>
<evidence type="ECO:0000256" key="1">
    <source>
        <dbReference type="ARBA" id="ARBA00007587"/>
    </source>
</evidence>
<dbReference type="PANTHER" id="PTHR11441:SF12">
    <property type="entry name" value="THYMIDINE KINASE A"/>
    <property type="match status" value="1"/>
</dbReference>
<dbReference type="SUPFAM" id="SSF52540">
    <property type="entry name" value="P-loop containing nucleoside triphosphate hydrolases"/>
    <property type="match status" value="1"/>
</dbReference>
<dbReference type="GO" id="GO:0046872">
    <property type="term" value="F:metal ion binding"/>
    <property type="evidence" value="ECO:0007669"/>
    <property type="project" value="UniProtKB-KW"/>
</dbReference>
<evidence type="ECO:0000256" key="3">
    <source>
        <dbReference type="ARBA" id="ARBA00022634"/>
    </source>
</evidence>
<dbReference type="GO" id="GO:0046104">
    <property type="term" value="P:thymidine metabolic process"/>
    <property type="evidence" value="ECO:0007669"/>
    <property type="project" value="TreeGrafter"/>
</dbReference>
<proteinExistence type="inferred from homology"/>
<keyword evidence="4 11" id="KW-0808">Transferase</keyword>
<evidence type="ECO:0000313" key="14">
    <source>
        <dbReference type="EMBL" id="KAF5936818.1"/>
    </source>
</evidence>
<protein>
    <recommendedName>
        <fullName evidence="2 11">Thymidine kinase</fullName>
        <ecNumber evidence="2 11">2.7.1.21</ecNumber>
    </recommendedName>
</protein>
<dbReference type="GO" id="GO:0071897">
    <property type="term" value="P:DNA biosynthetic process"/>
    <property type="evidence" value="ECO:0007669"/>
    <property type="project" value="UniProtKB-KW"/>
</dbReference>
<sequence>MSSFKSPLSLASSVDGSSTDRMGLSHHPSGEIHVIVGPMFAGKTTALLRRVESKGNNGRNVAIIKSSKDTRYAVDSVVTHDGTKFPCWALPDLLSFRQKFGDEAYAKVFQT</sequence>
<evidence type="ECO:0000256" key="13">
    <source>
        <dbReference type="SAM" id="MobiDB-lite"/>
    </source>
</evidence>
<dbReference type="Pfam" id="PF00265">
    <property type="entry name" value="TK"/>
    <property type="match status" value="1"/>
</dbReference>
<comment type="caution">
    <text evidence="14">The sequence shown here is derived from an EMBL/GenBank/DDBJ whole genome shotgun (WGS) entry which is preliminary data.</text>
</comment>
<keyword evidence="8" id="KW-0862">Zinc</keyword>
<comment type="catalytic activity">
    <reaction evidence="10 11">
        <text>thymidine + ATP = dTMP + ADP + H(+)</text>
        <dbReference type="Rhea" id="RHEA:19129"/>
        <dbReference type="ChEBI" id="CHEBI:15378"/>
        <dbReference type="ChEBI" id="CHEBI:17748"/>
        <dbReference type="ChEBI" id="CHEBI:30616"/>
        <dbReference type="ChEBI" id="CHEBI:63528"/>
        <dbReference type="ChEBI" id="CHEBI:456216"/>
        <dbReference type="EC" id="2.7.1.21"/>
    </reaction>
</comment>
<evidence type="ECO:0000256" key="10">
    <source>
        <dbReference type="ARBA" id="ARBA00048254"/>
    </source>
</evidence>
<evidence type="ECO:0000256" key="6">
    <source>
        <dbReference type="ARBA" id="ARBA00022741"/>
    </source>
</evidence>
<keyword evidence="5" id="KW-0479">Metal-binding</keyword>
<dbReference type="FunFam" id="3.40.50.300:FF:000948">
    <property type="entry name" value="Thymidine kinase"/>
    <property type="match status" value="1"/>
</dbReference>
<keyword evidence="6 11" id="KW-0547">Nucleotide-binding</keyword>
<dbReference type="AlphaFoldDB" id="A0A7J7GBE8"/>
<evidence type="ECO:0000256" key="12">
    <source>
        <dbReference type="RuleBase" id="RU004165"/>
    </source>
</evidence>
<feature type="compositionally biased region" description="Low complexity" evidence="13">
    <location>
        <begin position="1"/>
        <end position="13"/>
    </location>
</feature>
<reference evidence="15" key="1">
    <citation type="journal article" date="2020" name="Nat. Commun.">
        <title>Genome assembly of wild tea tree DASZ reveals pedigree and selection history of tea varieties.</title>
        <authorList>
            <person name="Zhang W."/>
            <person name="Zhang Y."/>
            <person name="Qiu H."/>
            <person name="Guo Y."/>
            <person name="Wan H."/>
            <person name="Zhang X."/>
            <person name="Scossa F."/>
            <person name="Alseekh S."/>
            <person name="Zhang Q."/>
            <person name="Wang P."/>
            <person name="Xu L."/>
            <person name="Schmidt M.H."/>
            <person name="Jia X."/>
            <person name="Li D."/>
            <person name="Zhu A."/>
            <person name="Guo F."/>
            <person name="Chen W."/>
            <person name="Ni D."/>
            <person name="Usadel B."/>
            <person name="Fernie A.R."/>
            <person name="Wen W."/>
        </authorList>
    </citation>
    <scope>NUCLEOTIDE SEQUENCE [LARGE SCALE GENOMIC DNA]</scope>
    <source>
        <strain evidence="15">cv. G240</strain>
    </source>
</reference>